<name>A0AAU8KWZ7_9VIRU</name>
<dbReference type="EMBL" id="PP813861">
    <property type="protein sequence ID" value="XCN26484.1"/>
    <property type="molecule type" value="Genomic_DNA"/>
</dbReference>
<evidence type="ECO:0008006" key="2">
    <source>
        <dbReference type="Google" id="ProtNLM"/>
    </source>
</evidence>
<organism evidence="1">
    <name type="scientific">Pseudomonas phage vB_PaeM_FBPa36</name>
    <dbReference type="NCBI Taxonomy" id="3231237"/>
    <lineage>
        <taxon>Viruses</taxon>
    </lineage>
</organism>
<evidence type="ECO:0000313" key="1">
    <source>
        <dbReference type="EMBL" id="XCN26484.1"/>
    </source>
</evidence>
<reference evidence="1" key="1">
    <citation type="submission" date="2024-05" db="EMBL/GenBank/DDBJ databases">
        <title>Defense systems in Pseudomonas aeruginosa.</title>
        <authorList>
            <person name="van den Berg D.F."/>
            <person name="Costa R.A."/>
        </authorList>
    </citation>
    <scope>NUCLEOTIDE SEQUENCE</scope>
</reference>
<sequence length="109" mass="12933">MTNIEKSELKKFFDHIVQADPFDHESFIYSRYMQRDSEDSEYALRATYVHGVAYIEGLVGHEGIKIKVFYNKLQGIQLWTYLDNEPRVDSWPYHQIDAALKEIFLLTKQ</sequence>
<accession>A0AAU8KWZ7</accession>
<proteinExistence type="predicted"/>
<protein>
    <recommendedName>
        <fullName evidence="2">Phage protein</fullName>
    </recommendedName>
</protein>